<proteinExistence type="predicted"/>
<dbReference type="EMBL" id="VSSQ01005190">
    <property type="protein sequence ID" value="MPM28202.1"/>
    <property type="molecule type" value="Genomic_DNA"/>
</dbReference>
<gene>
    <name evidence="1" type="ORF">SDC9_74721</name>
</gene>
<comment type="caution">
    <text evidence="1">The sequence shown here is derived from an EMBL/GenBank/DDBJ whole genome shotgun (WGS) entry which is preliminary data.</text>
</comment>
<dbReference type="AlphaFoldDB" id="A0A644YHV5"/>
<protein>
    <submittedName>
        <fullName evidence="1">Uncharacterized protein</fullName>
    </submittedName>
</protein>
<reference evidence="1" key="1">
    <citation type="submission" date="2019-08" db="EMBL/GenBank/DDBJ databases">
        <authorList>
            <person name="Kucharzyk K."/>
            <person name="Murdoch R.W."/>
            <person name="Higgins S."/>
            <person name="Loffler F."/>
        </authorList>
    </citation>
    <scope>NUCLEOTIDE SEQUENCE</scope>
</reference>
<evidence type="ECO:0000313" key="1">
    <source>
        <dbReference type="EMBL" id="MPM28202.1"/>
    </source>
</evidence>
<sequence>MKINGYFHIVFQSTDNFAGTDMVNKPGHIFQGDHIGSHGFDFFGLANKIIDSENRWFRSFFDQPEKFLF</sequence>
<accession>A0A644YHV5</accession>
<organism evidence="1">
    <name type="scientific">bioreactor metagenome</name>
    <dbReference type="NCBI Taxonomy" id="1076179"/>
    <lineage>
        <taxon>unclassified sequences</taxon>
        <taxon>metagenomes</taxon>
        <taxon>ecological metagenomes</taxon>
    </lineage>
</organism>
<name>A0A644YHV5_9ZZZZ</name>